<reference evidence="2" key="2">
    <citation type="submission" date="2013-04" db="UniProtKB">
        <authorList>
            <consortium name="EnsemblPlants"/>
        </authorList>
    </citation>
    <scope>IDENTIFICATION</scope>
</reference>
<keyword evidence="3" id="KW-1185">Reference proteome</keyword>
<dbReference type="HOGENOM" id="CLU_1362275_0_0_1"/>
<accession>J3KX41</accession>
<evidence type="ECO:0000313" key="2">
    <source>
        <dbReference type="EnsemblPlants" id="OB01G15470.1"/>
    </source>
</evidence>
<organism evidence="2">
    <name type="scientific">Oryza brachyantha</name>
    <name type="common">malo sina</name>
    <dbReference type="NCBI Taxonomy" id="4533"/>
    <lineage>
        <taxon>Eukaryota</taxon>
        <taxon>Viridiplantae</taxon>
        <taxon>Streptophyta</taxon>
        <taxon>Embryophyta</taxon>
        <taxon>Tracheophyta</taxon>
        <taxon>Spermatophyta</taxon>
        <taxon>Magnoliopsida</taxon>
        <taxon>Liliopsida</taxon>
        <taxon>Poales</taxon>
        <taxon>Poaceae</taxon>
        <taxon>BOP clade</taxon>
        <taxon>Oryzoideae</taxon>
        <taxon>Oryzeae</taxon>
        <taxon>Oryzinae</taxon>
        <taxon>Oryza</taxon>
    </lineage>
</organism>
<evidence type="ECO:0000313" key="3">
    <source>
        <dbReference type="Proteomes" id="UP000006038"/>
    </source>
</evidence>
<keyword evidence="1" id="KW-1133">Transmembrane helix</keyword>
<feature type="transmembrane region" description="Helical" evidence="1">
    <location>
        <begin position="148"/>
        <end position="169"/>
    </location>
</feature>
<dbReference type="Gramene" id="OB01G15470.1">
    <property type="protein sequence ID" value="OB01G15470.1"/>
    <property type="gene ID" value="OB01G15470"/>
</dbReference>
<proteinExistence type="predicted"/>
<dbReference type="EnsemblPlants" id="OB01G15470.1">
    <property type="protein sequence ID" value="OB01G15470.1"/>
    <property type="gene ID" value="OB01G15470"/>
</dbReference>
<sequence length="201" mass="21881">MGYLHHHDGVMGLDAPAVVAGVGDEVLLGEEEGALQEPDVLQAAVGGGLGEVDAVGGAADGRGPGLGLHDAAGERVEEDEGLGERVADDARGRVGAGVEDVHRLHQPAVGRVPVHPRQRQRVLRRRRRRLHRALRDPRYLEAPRHGCLFFFSLFFFFLFFFLLSLRVVVFERGCELALNGARRVGEWVAVVWAPRGDVGST</sequence>
<keyword evidence="1" id="KW-0472">Membrane</keyword>
<dbReference type="Proteomes" id="UP000006038">
    <property type="component" value="Chromosome 1"/>
</dbReference>
<name>J3KX41_ORYBR</name>
<keyword evidence="1" id="KW-0812">Transmembrane</keyword>
<dbReference type="eggNOG" id="ENOG502RRSK">
    <property type="taxonomic scope" value="Eukaryota"/>
</dbReference>
<reference evidence="2" key="1">
    <citation type="journal article" date="2013" name="Nat. Commun.">
        <title>Whole-genome sequencing of Oryza brachyantha reveals mechanisms underlying Oryza genome evolution.</title>
        <authorList>
            <person name="Chen J."/>
            <person name="Huang Q."/>
            <person name="Gao D."/>
            <person name="Wang J."/>
            <person name="Lang Y."/>
            <person name="Liu T."/>
            <person name="Li B."/>
            <person name="Bai Z."/>
            <person name="Luis Goicoechea J."/>
            <person name="Liang C."/>
            <person name="Chen C."/>
            <person name="Zhang W."/>
            <person name="Sun S."/>
            <person name="Liao Y."/>
            <person name="Zhang X."/>
            <person name="Yang L."/>
            <person name="Song C."/>
            <person name="Wang M."/>
            <person name="Shi J."/>
            <person name="Liu G."/>
            <person name="Liu J."/>
            <person name="Zhou H."/>
            <person name="Zhou W."/>
            <person name="Yu Q."/>
            <person name="An N."/>
            <person name="Chen Y."/>
            <person name="Cai Q."/>
            <person name="Wang B."/>
            <person name="Liu B."/>
            <person name="Min J."/>
            <person name="Huang Y."/>
            <person name="Wu H."/>
            <person name="Li Z."/>
            <person name="Zhang Y."/>
            <person name="Yin Y."/>
            <person name="Song W."/>
            <person name="Jiang J."/>
            <person name="Jackson S.A."/>
            <person name="Wing R.A."/>
            <person name="Wang J."/>
            <person name="Chen M."/>
        </authorList>
    </citation>
    <scope>NUCLEOTIDE SEQUENCE [LARGE SCALE GENOMIC DNA]</scope>
    <source>
        <strain evidence="2">cv. IRGC 101232</strain>
    </source>
</reference>
<protein>
    <submittedName>
        <fullName evidence="2">Uncharacterized protein</fullName>
    </submittedName>
</protein>
<evidence type="ECO:0000256" key="1">
    <source>
        <dbReference type="SAM" id="Phobius"/>
    </source>
</evidence>
<dbReference type="AlphaFoldDB" id="J3KX41"/>